<organism evidence="4">
    <name type="scientific">Pinus taeda</name>
    <name type="common">Loblolly pine</name>
    <dbReference type="NCBI Taxonomy" id="3352"/>
    <lineage>
        <taxon>Eukaryota</taxon>
        <taxon>Viridiplantae</taxon>
        <taxon>Streptophyta</taxon>
        <taxon>Embryophyta</taxon>
        <taxon>Tracheophyta</taxon>
        <taxon>Spermatophyta</taxon>
        <taxon>Pinopsida</taxon>
        <taxon>Pinidae</taxon>
        <taxon>Conifers I</taxon>
        <taxon>Pinales</taxon>
        <taxon>Pinaceae</taxon>
        <taxon>Pinus</taxon>
        <taxon>Pinus subgen. Pinus</taxon>
    </lineage>
</organism>
<dbReference type="Gene3D" id="2.60.40.2310">
    <property type="match status" value="1"/>
</dbReference>
<dbReference type="EMBL" id="FJ108375">
    <property type="protein sequence ID" value="AFG43370.1"/>
    <property type="molecule type" value="Genomic_DNA"/>
</dbReference>
<proteinExistence type="inferred from homology"/>
<dbReference type="Gene3D" id="3.40.50.200">
    <property type="entry name" value="Peptidase S8/S53 domain"/>
    <property type="match status" value="1"/>
</dbReference>
<dbReference type="InterPro" id="IPR045051">
    <property type="entry name" value="SBT"/>
</dbReference>
<dbReference type="PANTHER" id="PTHR10795">
    <property type="entry name" value="PROPROTEIN CONVERTASE SUBTILISIN/KEXIN"/>
    <property type="match status" value="1"/>
</dbReference>
<name>H9V0S7_PINTA</name>
<sequence>TAYTYDTVNKREVPMGDEATGKASTPFGFGAGHVDPQRATAPGLIYDLGVNDYVNFLCSLNYSQESIKLITNMNVSCPTQIGQPGNLNYPSFSAVFDQGQSSNLLSTSFMRTVTIVGPTISTYTATVITPTGIDVTVEPPLLKF</sequence>
<evidence type="ECO:0000256" key="1">
    <source>
        <dbReference type="ARBA" id="ARBA00011073"/>
    </source>
</evidence>
<dbReference type="GO" id="GO:0004252">
    <property type="term" value="F:serine-type endopeptidase activity"/>
    <property type="evidence" value="ECO:0007669"/>
    <property type="project" value="InterPro"/>
</dbReference>
<dbReference type="InterPro" id="IPR041469">
    <property type="entry name" value="Subtilisin-like_FN3"/>
</dbReference>
<dbReference type="Pfam" id="PF17766">
    <property type="entry name" value="fn3_6"/>
    <property type="match status" value="1"/>
</dbReference>
<dbReference type="AlphaFoldDB" id="H9V0S7"/>
<feature type="domain" description="Subtilisin-like protease fibronectin type-III" evidence="3">
    <location>
        <begin position="86"/>
        <end position="144"/>
    </location>
</feature>
<accession>H9V0S7</accession>
<dbReference type="InterPro" id="IPR036852">
    <property type="entry name" value="Peptidase_S8/S53_dom_sf"/>
</dbReference>
<feature type="non-terminal residue" evidence="4">
    <location>
        <position position="144"/>
    </location>
</feature>
<evidence type="ECO:0000313" key="4">
    <source>
        <dbReference type="EMBL" id="AFG43370.1"/>
    </source>
</evidence>
<evidence type="ECO:0000256" key="2">
    <source>
        <dbReference type="ARBA" id="ARBA00022729"/>
    </source>
</evidence>
<evidence type="ECO:0000259" key="3">
    <source>
        <dbReference type="Pfam" id="PF17766"/>
    </source>
</evidence>
<reference evidence="4" key="1">
    <citation type="submission" date="2008-08" db="EMBL/GenBank/DDBJ databases">
        <title>Nucleotide Diversity and Divergence in the Loblolly Pine Gene Space.</title>
        <authorList>
            <person name="Neale D.B."/>
            <person name="Wegrzyn J.L."/>
            <person name="Lee J.M."/>
            <person name="Eckert A.J."/>
            <person name="Liechty J.D."/>
            <person name="Stevens K.A."/>
            <person name="Langley C.H."/>
        </authorList>
    </citation>
    <scope>NUCLEOTIDE SEQUENCE</scope>
    <source>
        <strain evidence="4">4360</strain>
        <tissue evidence="4">Megagametophyte</tissue>
    </source>
</reference>
<protein>
    <recommendedName>
        <fullName evidence="3">Subtilisin-like protease fibronectin type-III domain-containing protein</fullName>
    </recommendedName>
</protein>
<feature type="non-terminal residue" evidence="4">
    <location>
        <position position="1"/>
    </location>
</feature>
<gene>
    <name evidence="4" type="ORF">UMN_1705_02</name>
</gene>
<comment type="similarity">
    <text evidence="1">Belongs to the peptidase S8 family.</text>
</comment>
<dbReference type="GO" id="GO:0006508">
    <property type="term" value="P:proteolysis"/>
    <property type="evidence" value="ECO:0007669"/>
    <property type="project" value="InterPro"/>
</dbReference>
<keyword evidence="2" id="KW-0732">Signal</keyword>